<keyword evidence="2" id="KW-1133">Transmembrane helix</keyword>
<evidence type="ECO:0000256" key="1">
    <source>
        <dbReference type="SAM" id="MobiDB-lite"/>
    </source>
</evidence>
<dbReference type="AlphaFoldDB" id="A0A7C2B1S4"/>
<name>A0A7C2B1S4_9PSED</name>
<keyword evidence="2" id="KW-0472">Membrane</keyword>
<reference evidence="3" key="1">
    <citation type="journal article" date="2020" name="mSystems">
        <title>Genome- and Community-Level Interaction Insights into Carbon Utilization and Element Cycling Functions of Hydrothermarchaeota in Hydrothermal Sediment.</title>
        <authorList>
            <person name="Zhou Z."/>
            <person name="Liu Y."/>
            <person name="Xu W."/>
            <person name="Pan J."/>
            <person name="Luo Z.H."/>
            <person name="Li M."/>
        </authorList>
    </citation>
    <scope>NUCLEOTIDE SEQUENCE [LARGE SCALE GENOMIC DNA]</scope>
    <source>
        <strain evidence="3">SpSt-200</strain>
    </source>
</reference>
<keyword evidence="2" id="KW-0812">Transmembrane</keyword>
<proteinExistence type="predicted"/>
<organism evidence="3">
    <name type="scientific">Pseudomonas graminis</name>
    <dbReference type="NCBI Taxonomy" id="158627"/>
    <lineage>
        <taxon>Bacteria</taxon>
        <taxon>Pseudomonadati</taxon>
        <taxon>Pseudomonadota</taxon>
        <taxon>Gammaproteobacteria</taxon>
        <taxon>Pseudomonadales</taxon>
        <taxon>Pseudomonadaceae</taxon>
        <taxon>Pseudomonas</taxon>
    </lineage>
</organism>
<feature type="transmembrane region" description="Helical" evidence="2">
    <location>
        <begin position="53"/>
        <end position="78"/>
    </location>
</feature>
<dbReference type="AntiFam" id="ANF00261">
    <property type="entry name" value="Protein of unknown function (DUF1534)"/>
</dbReference>
<protein>
    <submittedName>
        <fullName evidence="3">DUF1534 domain-containing protein</fullName>
    </submittedName>
</protein>
<feature type="region of interest" description="Disordered" evidence="1">
    <location>
        <begin position="1"/>
        <end position="22"/>
    </location>
</feature>
<evidence type="ECO:0000256" key="2">
    <source>
        <dbReference type="SAM" id="Phobius"/>
    </source>
</evidence>
<accession>A0A7C2B1S4</accession>
<comment type="caution">
    <text evidence="3">The sequence shown here is derived from an EMBL/GenBank/DDBJ whole genome shotgun (WGS) entry which is preliminary data.</text>
</comment>
<dbReference type="EMBL" id="DSIN01000036">
    <property type="protein sequence ID" value="HEF29032.1"/>
    <property type="molecule type" value="Genomic_DNA"/>
</dbReference>
<evidence type="ECO:0000313" key="3">
    <source>
        <dbReference type="EMBL" id="HEF29032.1"/>
    </source>
</evidence>
<gene>
    <name evidence="3" type="ORF">ENP23_25150</name>
</gene>
<sequence length="91" mass="9644">MTFDCSHAPRGNTSCDAPRHLSRPECASYEGRGASEAALPRGAWERSVKSMHALLLVGPALAGKLVLLLSLLLLLFYAGSPNDTHRDLGAG</sequence>